<dbReference type="InterPro" id="IPR050922">
    <property type="entry name" value="LytR/CpsA/Psr_CW_biosynth"/>
</dbReference>
<comment type="similarity">
    <text evidence="1">Belongs to the LytR/CpsA/Psr (LCP) family.</text>
</comment>
<dbReference type="Pfam" id="PF03816">
    <property type="entry name" value="LytR_cpsA_psr"/>
    <property type="match status" value="1"/>
</dbReference>
<evidence type="ECO:0000259" key="2">
    <source>
        <dbReference type="Pfam" id="PF03816"/>
    </source>
</evidence>
<evidence type="ECO:0000313" key="3">
    <source>
        <dbReference type="EMBL" id="SJM54736.1"/>
    </source>
</evidence>
<keyword evidence="4" id="KW-1185">Reference proteome</keyword>
<gene>
    <name evidence="3" type="ORF">CZ674_04295</name>
</gene>
<dbReference type="NCBIfam" id="TIGR00350">
    <property type="entry name" value="lytR_cpsA_psr"/>
    <property type="match status" value="1"/>
</dbReference>
<dbReference type="Gene3D" id="3.40.630.190">
    <property type="entry name" value="LCP protein"/>
    <property type="match status" value="1"/>
</dbReference>
<proteinExistence type="inferred from homology"/>
<evidence type="ECO:0000313" key="4">
    <source>
        <dbReference type="Proteomes" id="UP000195787"/>
    </source>
</evidence>
<dbReference type="InterPro" id="IPR004474">
    <property type="entry name" value="LytR_CpsA_psr"/>
</dbReference>
<protein>
    <submittedName>
        <fullName evidence="3">Cell envelope-associated transcriptional attenuator LytR-CpsA-Psr, subfamily F2 (As in PMID19099556)</fullName>
    </submittedName>
</protein>
<reference evidence="3 4" key="1">
    <citation type="submission" date="2017-02" db="EMBL/GenBank/DDBJ databases">
        <authorList>
            <person name="Peterson S.W."/>
        </authorList>
    </citation>
    <scope>NUCLEOTIDE SEQUENCE [LARGE SCALE GENOMIC DNA]</scope>
    <source>
        <strain evidence="3 4">LMG 22410</strain>
    </source>
</reference>
<dbReference type="Proteomes" id="UP000195787">
    <property type="component" value="Unassembled WGS sequence"/>
</dbReference>
<dbReference type="AlphaFoldDB" id="A0A1R4FFQ4"/>
<dbReference type="PANTHER" id="PTHR33392:SF6">
    <property type="entry name" value="POLYISOPRENYL-TEICHOIC ACID--PEPTIDOGLYCAN TEICHOIC ACID TRANSFERASE TAGU"/>
    <property type="match status" value="1"/>
</dbReference>
<organism evidence="3 4">
    <name type="scientific">Agrococcus casei LMG 22410</name>
    <dbReference type="NCBI Taxonomy" id="1255656"/>
    <lineage>
        <taxon>Bacteria</taxon>
        <taxon>Bacillati</taxon>
        <taxon>Actinomycetota</taxon>
        <taxon>Actinomycetes</taxon>
        <taxon>Micrococcales</taxon>
        <taxon>Microbacteriaceae</taxon>
        <taxon>Agrococcus</taxon>
    </lineage>
</organism>
<evidence type="ECO:0000256" key="1">
    <source>
        <dbReference type="ARBA" id="ARBA00006068"/>
    </source>
</evidence>
<dbReference type="PANTHER" id="PTHR33392">
    <property type="entry name" value="POLYISOPRENYL-TEICHOIC ACID--PEPTIDOGLYCAN TEICHOIC ACID TRANSFERASE TAGU"/>
    <property type="match status" value="1"/>
</dbReference>
<sequence>MFAQISADRERVTFVSIARDTLLPVGNSKAKINSAYPIGGRDLLVSSVSKALGGIPIDVTLHTNFAGFIAITRFLEGIRVLNKHASSVTVSSTGRFLDFPEGELLLENTDALIYARQRYGLPQGDLDRAERHRALLTGIIKGMQFVQEKTPRVMNKLVKNLAGRCQMNGIEKDAVTDLVTPLMQVDPEQVTSLMLPLAGFGSHGGQSVNIPNESRLRELGEALAAGDISSYVDAYGLDYTPTER</sequence>
<dbReference type="EMBL" id="FUHU01000021">
    <property type="protein sequence ID" value="SJM54736.1"/>
    <property type="molecule type" value="Genomic_DNA"/>
</dbReference>
<accession>A0A1R4FFQ4</accession>
<name>A0A1R4FFQ4_9MICO</name>
<feature type="domain" description="Cell envelope-related transcriptional attenuator" evidence="2">
    <location>
        <begin position="1"/>
        <end position="144"/>
    </location>
</feature>